<dbReference type="GO" id="GO:0034707">
    <property type="term" value="C:chloride channel complex"/>
    <property type="evidence" value="ECO:0007669"/>
    <property type="project" value="UniProtKB-KW"/>
</dbReference>
<protein>
    <submittedName>
        <fullName evidence="11">Chloride channel protein</fullName>
    </submittedName>
</protein>
<feature type="transmembrane region" description="Helical" evidence="10">
    <location>
        <begin position="187"/>
        <end position="212"/>
    </location>
</feature>
<dbReference type="GO" id="GO:0005254">
    <property type="term" value="F:chloride channel activity"/>
    <property type="evidence" value="ECO:0007669"/>
    <property type="project" value="UniProtKB-KW"/>
</dbReference>
<dbReference type="SUPFAM" id="SSF81340">
    <property type="entry name" value="Clc chloride channel"/>
    <property type="match status" value="1"/>
</dbReference>
<feature type="transmembrane region" description="Helical" evidence="10">
    <location>
        <begin position="261"/>
        <end position="280"/>
    </location>
</feature>
<evidence type="ECO:0000256" key="2">
    <source>
        <dbReference type="ARBA" id="ARBA00022448"/>
    </source>
</evidence>
<dbReference type="InterPro" id="IPR050368">
    <property type="entry name" value="ClC-type_chloride_channel"/>
</dbReference>
<keyword evidence="6 10" id="KW-0472">Membrane</keyword>
<keyword evidence="7" id="KW-0869">Chloride channel</keyword>
<proteinExistence type="predicted"/>
<keyword evidence="2" id="KW-0813">Transport</keyword>
<dbReference type="Proteomes" id="UP000308054">
    <property type="component" value="Unassembled WGS sequence"/>
</dbReference>
<dbReference type="OrthoDB" id="9767361at2"/>
<dbReference type="CDD" id="cd00400">
    <property type="entry name" value="Voltage_gated_ClC"/>
    <property type="match status" value="1"/>
</dbReference>
<evidence type="ECO:0000256" key="7">
    <source>
        <dbReference type="ARBA" id="ARBA00023173"/>
    </source>
</evidence>
<sequence>MSETSPSTPNEVSGEPAPDALRRAGRFIANSFHDGRTPALWLLGILVGIVAGYGAIGLRLAIQGVEFIALADLAPHISTAAVELDPMAIILAPLAGGCIVGLLLYVGEKAKWLTETRALGIADVMEARAVRAGKMQAMPGLLSSVISAVSLGSGVSAGREGPAVHLGATLATLLCRPLGLPARAARIMLGCGAAAAVAASFNAPVAGALFAFEVILGHYALRSIAPIAAASVTGAVISRIHFGATPAFAIPEIAPASIPDMIAVVPLGVLAAGVAIPFVIGTVRGTRLVADQAGRLSWPLWALPPIGGLVVGLIGAFVPEILGVGYEATAKALAGGYGVGLLVGLILVKIAATVITLSFRFGGGVFSPSLYLGAMLGAAYGALVVGLLGEDSSGVAFFAVVGMGAVSGAVLGAPLSTTLIVFELTASYEASIALLVAVSLATVITTTVTKGSFFHKQVERHGYDLTKGNARVILQTIRARDIMTPVGKNERLGEMDEPHVYEDDYLGRVMGFFSAEKLDGAPVRTRSGEQPIVGYISKADAHAAYARALQTAHEEEHR</sequence>
<evidence type="ECO:0000256" key="8">
    <source>
        <dbReference type="ARBA" id="ARBA00023214"/>
    </source>
</evidence>
<feature type="transmembrane region" description="Helical" evidence="10">
    <location>
        <begin position="428"/>
        <end position="448"/>
    </location>
</feature>
<dbReference type="InterPro" id="IPR014743">
    <property type="entry name" value="Cl-channel_core"/>
</dbReference>
<keyword evidence="12" id="KW-1185">Reference proteome</keyword>
<feature type="transmembrane region" description="Helical" evidence="10">
    <location>
        <begin position="369"/>
        <end position="388"/>
    </location>
</feature>
<evidence type="ECO:0000256" key="6">
    <source>
        <dbReference type="ARBA" id="ARBA00023136"/>
    </source>
</evidence>
<dbReference type="RefSeq" id="WP_135996252.1">
    <property type="nucleotide sequence ID" value="NZ_CP071057.1"/>
</dbReference>
<dbReference type="PANTHER" id="PTHR43427">
    <property type="entry name" value="CHLORIDE CHANNEL PROTEIN CLC-E"/>
    <property type="match status" value="1"/>
</dbReference>
<feature type="transmembrane region" description="Helical" evidence="10">
    <location>
        <begin position="224"/>
        <end position="249"/>
    </location>
</feature>
<evidence type="ECO:0000313" key="11">
    <source>
        <dbReference type="EMBL" id="TGY88406.1"/>
    </source>
</evidence>
<dbReference type="Gene3D" id="1.10.3080.10">
    <property type="entry name" value="Clc chloride channel"/>
    <property type="match status" value="1"/>
</dbReference>
<keyword evidence="4 10" id="KW-1133">Transmembrane helix</keyword>
<evidence type="ECO:0000256" key="3">
    <source>
        <dbReference type="ARBA" id="ARBA00022692"/>
    </source>
</evidence>
<reference evidence="11 12" key="1">
    <citation type="journal article" date="2017" name="Int. J. Syst. Evol. Microbiol.">
        <title>Marinicauda algicola sp. nov., isolated from a marine red alga Rhodosorus marinus.</title>
        <authorList>
            <person name="Jeong S.E."/>
            <person name="Jeon S.H."/>
            <person name="Chun B.H."/>
            <person name="Kim D.W."/>
            <person name="Jeon C.O."/>
        </authorList>
    </citation>
    <scope>NUCLEOTIDE SEQUENCE [LARGE SCALE GENOMIC DNA]</scope>
    <source>
        <strain evidence="11 12">JCM 31718</strain>
    </source>
</reference>
<dbReference type="InterPro" id="IPR001807">
    <property type="entry name" value="ClC"/>
</dbReference>
<comment type="subcellular location">
    <subcellularLocation>
        <location evidence="1">Membrane</location>
        <topology evidence="1">Multi-pass membrane protein</topology>
    </subcellularLocation>
</comment>
<evidence type="ECO:0000256" key="4">
    <source>
        <dbReference type="ARBA" id="ARBA00022989"/>
    </source>
</evidence>
<accession>A0A4S2GZ40</accession>
<feature type="transmembrane region" description="Helical" evidence="10">
    <location>
        <begin position="40"/>
        <end position="62"/>
    </location>
</feature>
<evidence type="ECO:0000256" key="1">
    <source>
        <dbReference type="ARBA" id="ARBA00004141"/>
    </source>
</evidence>
<evidence type="ECO:0000256" key="5">
    <source>
        <dbReference type="ARBA" id="ARBA00023065"/>
    </source>
</evidence>
<organism evidence="11 12">
    <name type="scientific">Marinicauda algicola</name>
    <dbReference type="NCBI Taxonomy" id="2029849"/>
    <lineage>
        <taxon>Bacteria</taxon>
        <taxon>Pseudomonadati</taxon>
        <taxon>Pseudomonadota</taxon>
        <taxon>Alphaproteobacteria</taxon>
        <taxon>Maricaulales</taxon>
        <taxon>Maricaulaceae</taxon>
        <taxon>Marinicauda</taxon>
    </lineage>
</organism>
<comment type="caution">
    <text evidence="11">The sequence shown here is derived from an EMBL/GenBank/DDBJ whole genome shotgun (WGS) entry which is preliminary data.</text>
</comment>
<keyword evidence="3 10" id="KW-0812">Transmembrane</keyword>
<evidence type="ECO:0000313" key="12">
    <source>
        <dbReference type="Proteomes" id="UP000308054"/>
    </source>
</evidence>
<feature type="transmembrane region" description="Helical" evidence="10">
    <location>
        <begin position="87"/>
        <end position="107"/>
    </location>
</feature>
<gene>
    <name evidence="11" type="ORF">E5163_11350</name>
</gene>
<feature type="transmembrane region" description="Helical" evidence="10">
    <location>
        <begin position="395"/>
        <end position="422"/>
    </location>
</feature>
<feature type="transmembrane region" description="Helical" evidence="10">
    <location>
        <begin position="300"/>
        <end position="322"/>
    </location>
</feature>
<dbReference type="Pfam" id="PF00654">
    <property type="entry name" value="Voltage_CLC"/>
    <property type="match status" value="1"/>
</dbReference>
<keyword evidence="8" id="KW-0868">Chloride</keyword>
<dbReference type="EMBL" id="SRXW01000003">
    <property type="protein sequence ID" value="TGY88406.1"/>
    <property type="molecule type" value="Genomic_DNA"/>
</dbReference>
<keyword evidence="5" id="KW-0406">Ion transport</keyword>
<keyword evidence="9" id="KW-0407">Ion channel</keyword>
<evidence type="ECO:0000256" key="10">
    <source>
        <dbReference type="SAM" id="Phobius"/>
    </source>
</evidence>
<dbReference type="AlphaFoldDB" id="A0A4S2GZ40"/>
<evidence type="ECO:0000256" key="9">
    <source>
        <dbReference type="ARBA" id="ARBA00023303"/>
    </source>
</evidence>
<name>A0A4S2GZ40_9PROT</name>
<dbReference type="PRINTS" id="PR00762">
    <property type="entry name" value="CLCHANNEL"/>
</dbReference>
<feature type="transmembrane region" description="Helical" evidence="10">
    <location>
        <begin position="334"/>
        <end position="357"/>
    </location>
</feature>
<dbReference type="PANTHER" id="PTHR43427:SF6">
    <property type="entry name" value="CHLORIDE CHANNEL PROTEIN CLC-E"/>
    <property type="match status" value="1"/>
</dbReference>